<reference evidence="1" key="2">
    <citation type="journal article" date="2015" name="J. Proteomics">
        <title>Sexual differences in the sialomes of the zebra tick, Rhipicephalus pulchellus.</title>
        <authorList>
            <person name="Tan A.W."/>
            <person name="Francischetti I.M."/>
            <person name="Slovak M."/>
            <person name="Kini R.M."/>
            <person name="Ribeiro J.M."/>
        </authorList>
    </citation>
    <scope>NUCLEOTIDE SEQUENCE</scope>
    <source>
        <tissue evidence="1">Salivary gland</tissue>
    </source>
</reference>
<reference evidence="1" key="1">
    <citation type="submission" date="2012-11" db="EMBL/GenBank/DDBJ databases">
        <authorList>
            <person name="Lucero-Rivera Y.E."/>
            <person name="Tovar-Ramirez D."/>
        </authorList>
    </citation>
    <scope>NUCLEOTIDE SEQUENCE</scope>
    <source>
        <tissue evidence="1">Salivary gland</tissue>
    </source>
</reference>
<dbReference type="EMBL" id="GACK01009248">
    <property type="protein sequence ID" value="JAA55786.1"/>
    <property type="molecule type" value="mRNA"/>
</dbReference>
<name>L7LUN3_RHIPC</name>
<accession>L7LUN3</accession>
<protein>
    <submittedName>
        <fullName evidence="1">Uncharacterized protein</fullName>
    </submittedName>
</protein>
<organism evidence="1">
    <name type="scientific">Rhipicephalus pulchellus</name>
    <name type="common">Yellow backed tick</name>
    <name type="synonym">Dermacentor pulchellus</name>
    <dbReference type="NCBI Taxonomy" id="72859"/>
    <lineage>
        <taxon>Eukaryota</taxon>
        <taxon>Metazoa</taxon>
        <taxon>Ecdysozoa</taxon>
        <taxon>Arthropoda</taxon>
        <taxon>Chelicerata</taxon>
        <taxon>Arachnida</taxon>
        <taxon>Acari</taxon>
        <taxon>Parasitiformes</taxon>
        <taxon>Ixodida</taxon>
        <taxon>Ixodoidea</taxon>
        <taxon>Ixodidae</taxon>
        <taxon>Rhipicephalinae</taxon>
        <taxon>Rhipicephalus</taxon>
        <taxon>Rhipicephalus</taxon>
    </lineage>
</organism>
<evidence type="ECO:0000313" key="1">
    <source>
        <dbReference type="EMBL" id="JAA55786.1"/>
    </source>
</evidence>
<proteinExistence type="evidence at transcript level"/>
<sequence length="91" mass="10030">MCCLVLKKSSLFFGCVFLFSVAPSFLLPCNLYTVFSVSVMALLGSQVMQQGCAQSTLSMVKRATLLHIQATTLPFFQMPTSLVLSMQKEHC</sequence>
<dbReference type="AlphaFoldDB" id="L7LUN3"/>